<organism evidence="2">
    <name type="scientific">uncultured prokaryote</name>
    <dbReference type="NCBI Taxonomy" id="198431"/>
    <lineage>
        <taxon>unclassified sequences</taxon>
        <taxon>environmental samples</taxon>
    </lineage>
</organism>
<evidence type="ECO:0000256" key="1">
    <source>
        <dbReference type="ARBA" id="ARBA00022705"/>
    </source>
</evidence>
<accession>A0A0H5Q2G3</accession>
<sequence length="335" mass="38538">MSKITLTDISPSDKPWNVHKSESIKIAGIYARSAAHLRKSERIRECSGLLEFGEVTDPETGEVRLKLMKARFCRVRYCPICQWRRCLLWRAKFYQALPAIIAQHPTARFLFLTLTVANCRVEELREALQEMGQAWKRLIKRKEFSSVIGWVRTTEVTREKERPDYAHPHFHVLLMVPASYFGRAYVKHAAWAEAWKGALRADYTPVVDVRTVKAKKKPKAGEAETPGLPHDGLVETLKYSVKPSDMAEAPDWFITMTEQTHHLRFIATGGLFKDVLKPEEKITEGEMIHLADEAPRNELVHTIMRFLWENDTGYILESMREASPQERARLPDDPG</sequence>
<dbReference type="InterPro" id="IPR000989">
    <property type="entry name" value="Rep"/>
</dbReference>
<dbReference type="Pfam" id="PF01446">
    <property type="entry name" value="Rep_1"/>
    <property type="match status" value="1"/>
</dbReference>
<name>A0A0H5Q2G3_9ZZZZ</name>
<proteinExistence type="predicted"/>
<protein>
    <recommendedName>
        <fullName evidence="3">Replication protein</fullName>
    </recommendedName>
</protein>
<reference evidence="2" key="2">
    <citation type="submission" date="2015-07" db="EMBL/GenBank/DDBJ databases">
        <title>Plasmids, circular viruses and viroids from rat gut.</title>
        <authorList>
            <person name="Jorgensen T.J."/>
            <person name="Hansen M.A."/>
            <person name="Xu Z."/>
            <person name="Tabak M.A."/>
            <person name="Sorensen S.J."/>
            <person name="Hansen L.H."/>
        </authorList>
    </citation>
    <scope>NUCLEOTIDE SEQUENCE</scope>
    <source>
        <plasmid evidence="2">pRGRH0664</plasmid>
    </source>
</reference>
<keyword evidence="2" id="KW-0614">Plasmid</keyword>
<evidence type="ECO:0000313" key="2">
    <source>
        <dbReference type="EMBL" id="CRY95555.1"/>
    </source>
</evidence>
<dbReference type="GO" id="GO:0006260">
    <property type="term" value="P:DNA replication"/>
    <property type="evidence" value="ECO:0007669"/>
    <property type="project" value="UniProtKB-KW"/>
</dbReference>
<geneLocation type="plasmid" evidence="2">
    <name>pRGRH0664</name>
</geneLocation>
<dbReference type="AlphaFoldDB" id="A0A0H5Q2G3"/>
<dbReference type="EMBL" id="LN853287">
    <property type="protein sequence ID" value="CRY95555.1"/>
    <property type="molecule type" value="Genomic_DNA"/>
</dbReference>
<keyword evidence="1" id="KW-0235">DNA replication</keyword>
<evidence type="ECO:0008006" key="3">
    <source>
        <dbReference type="Google" id="ProtNLM"/>
    </source>
</evidence>
<reference evidence="2" key="1">
    <citation type="submission" date="2015-06" db="EMBL/GenBank/DDBJ databases">
        <authorList>
            <person name="Joergensen T."/>
        </authorList>
    </citation>
    <scope>NUCLEOTIDE SEQUENCE</scope>
    <source>
        <plasmid evidence="2">pRGRH0664</plasmid>
    </source>
</reference>
<dbReference type="GO" id="GO:0003677">
    <property type="term" value="F:DNA binding"/>
    <property type="evidence" value="ECO:0007669"/>
    <property type="project" value="InterPro"/>
</dbReference>